<keyword evidence="2" id="KW-1185">Reference proteome</keyword>
<comment type="caution">
    <text evidence="1">The sequence shown here is derived from an EMBL/GenBank/DDBJ whole genome shotgun (WGS) entry which is preliminary data.</text>
</comment>
<dbReference type="RefSeq" id="WP_085279830.1">
    <property type="nucleotide sequence ID" value="NZ_FXAE01000072.1"/>
</dbReference>
<accession>A0ABY1M359</accession>
<reference evidence="1 2" key="1">
    <citation type="submission" date="2017-04" db="EMBL/GenBank/DDBJ databases">
        <authorList>
            <person name="Varghese N."/>
            <person name="Submissions S."/>
        </authorList>
    </citation>
    <scope>NUCLEOTIDE SEQUENCE [LARGE SCALE GENOMIC DNA]</scope>
    <source>
        <strain evidence="1 2">J12</strain>
    </source>
</reference>
<organism evidence="1 2">
    <name type="scientific">Paenibacillus barengoltzii J12</name>
    <dbReference type="NCBI Taxonomy" id="935846"/>
    <lineage>
        <taxon>Bacteria</taxon>
        <taxon>Bacillati</taxon>
        <taxon>Bacillota</taxon>
        <taxon>Bacilli</taxon>
        <taxon>Bacillales</taxon>
        <taxon>Paenibacillaceae</taxon>
        <taxon>Paenibacillus</taxon>
    </lineage>
</organism>
<protein>
    <submittedName>
        <fullName evidence="1">Uncharacterized protein</fullName>
    </submittedName>
</protein>
<sequence length="111" mass="12973">MEKRSWSRPVTPEELEEANRTGRTLLYLRVTLIPDCTQKLERFRLIDMKLSAYEQVLDRTPNLSDPAEPLESIESVTWLIAFAGEAKHLQRWVELMLDVDQVEVTEVAMER</sequence>
<dbReference type="EMBL" id="FXAE01000072">
    <property type="protein sequence ID" value="SMF65499.1"/>
    <property type="molecule type" value="Genomic_DNA"/>
</dbReference>
<gene>
    <name evidence="1" type="ORF">SAMN02744124_04215</name>
</gene>
<evidence type="ECO:0000313" key="2">
    <source>
        <dbReference type="Proteomes" id="UP000192939"/>
    </source>
</evidence>
<evidence type="ECO:0000313" key="1">
    <source>
        <dbReference type="EMBL" id="SMF65499.1"/>
    </source>
</evidence>
<proteinExistence type="predicted"/>
<dbReference type="Proteomes" id="UP000192939">
    <property type="component" value="Unassembled WGS sequence"/>
</dbReference>
<name>A0ABY1M359_9BACL</name>